<feature type="non-terminal residue" evidence="2">
    <location>
        <position position="1"/>
    </location>
</feature>
<sequence length="187" mass="20882">LPRPPVRQSVDNPQQAHPQARHPRLRLAAGVVSSAQVPARGTRRGERARGAALPRRDREAHQDLAATACGRRRRAHPVRRRRQPRIARLLQGSPRADPQAQHPLDRRRGADGRRRDRQVLGARALEPGRPAGHGHIQQEGPDGGLLLRQRRAAAQQAVPPVQHVDGRPGTRHPLPRHHPRDRAARPR</sequence>
<reference evidence="2 3" key="1">
    <citation type="submission" date="2023-08" db="EMBL/GenBank/DDBJ databases">
        <title>Black Yeasts Isolated from many extreme environments.</title>
        <authorList>
            <person name="Coleine C."/>
            <person name="Stajich J.E."/>
            <person name="Selbmann L."/>
        </authorList>
    </citation>
    <scope>NUCLEOTIDE SEQUENCE [LARGE SCALE GENOMIC DNA]</scope>
    <source>
        <strain evidence="2 3">CCFEE 536</strain>
    </source>
</reference>
<comment type="caution">
    <text evidence="2">The sequence shown here is derived from an EMBL/GenBank/DDBJ whole genome shotgun (WGS) entry which is preliminary data.</text>
</comment>
<evidence type="ECO:0000313" key="3">
    <source>
        <dbReference type="Proteomes" id="UP001357485"/>
    </source>
</evidence>
<accession>A0ABR0LIR2</accession>
<feature type="compositionally biased region" description="Basic residues" evidence="1">
    <location>
        <begin position="70"/>
        <end position="85"/>
    </location>
</feature>
<feature type="non-terminal residue" evidence="2">
    <location>
        <position position="187"/>
    </location>
</feature>
<feature type="compositionally biased region" description="Basic residues" evidence="1">
    <location>
        <begin position="169"/>
        <end position="180"/>
    </location>
</feature>
<dbReference type="EMBL" id="JAVRRA010019549">
    <property type="protein sequence ID" value="KAK5178938.1"/>
    <property type="molecule type" value="Genomic_DNA"/>
</dbReference>
<name>A0ABR0LIR2_9PEZI</name>
<feature type="compositionally biased region" description="Basic and acidic residues" evidence="1">
    <location>
        <begin position="103"/>
        <end position="118"/>
    </location>
</feature>
<feature type="compositionally biased region" description="Basic and acidic residues" evidence="1">
    <location>
        <begin position="43"/>
        <end position="62"/>
    </location>
</feature>
<gene>
    <name evidence="2" type="primary">UGA1_2</name>
    <name evidence="2" type="ORF">LTR16_010730</name>
</gene>
<keyword evidence="3" id="KW-1185">Reference proteome</keyword>
<proteinExistence type="predicted"/>
<evidence type="ECO:0000313" key="2">
    <source>
        <dbReference type="EMBL" id="KAK5178938.1"/>
    </source>
</evidence>
<organism evidence="2 3">
    <name type="scientific">Cryomyces antarcticus</name>
    <dbReference type="NCBI Taxonomy" id="329879"/>
    <lineage>
        <taxon>Eukaryota</taxon>
        <taxon>Fungi</taxon>
        <taxon>Dikarya</taxon>
        <taxon>Ascomycota</taxon>
        <taxon>Pezizomycotina</taxon>
        <taxon>Dothideomycetes</taxon>
        <taxon>Dothideomycetes incertae sedis</taxon>
        <taxon>Cryomyces</taxon>
    </lineage>
</organism>
<evidence type="ECO:0000256" key="1">
    <source>
        <dbReference type="SAM" id="MobiDB-lite"/>
    </source>
</evidence>
<dbReference type="Proteomes" id="UP001357485">
    <property type="component" value="Unassembled WGS sequence"/>
</dbReference>
<protein>
    <submittedName>
        <fullName evidence="2">4-aminobutyrate transaminase</fullName>
    </submittedName>
</protein>
<feature type="region of interest" description="Disordered" evidence="1">
    <location>
        <begin position="1"/>
        <end position="187"/>
    </location>
</feature>